<protein>
    <recommendedName>
        <fullName evidence="2">DNA-3-methyladenine glycosylase II</fullName>
        <ecNumber evidence="2">3.2.2.21</ecNumber>
    </recommendedName>
</protein>
<keyword evidence="4" id="KW-0234">DNA repair</keyword>
<dbReference type="PANTHER" id="PTHR43003">
    <property type="entry name" value="DNA-3-METHYLADENINE GLYCOSYLASE"/>
    <property type="match status" value="1"/>
</dbReference>
<proteinExistence type="predicted"/>
<dbReference type="GO" id="GO:0043916">
    <property type="term" value="F:DNA-7-methylguanine glycosylase activity"/>
    <property type="evidence" value="ECO:0007669"/>
    <property type="project" value="TreeGrafter"/>
</dbReference>
<dbReference type="GO" id="GO:0006285">
    <property type="term" value="P:base-excision repair, AP site formation"/>
    <property type="evidence" value="ECO:0007669"/>
    <property type="project" value="TreeGrafter"/>
</dbReference>
<dbReference type="Gene3D" id="1.10.340.30">
    <property type="entry name" value="Hypothetical protein, domain 2"/>
    <property type="match status" value="1"/>
</dbReference>
<dbReference type="Pfam" id="PF00730">
    <property type="entry name" value="HhH-GPD"/>
    <property type="match status" value="1"/>
</dbReference>
<dbReference type="GO" id="GO:0006307">
    <property type="term" value="P:DNA alkylation repair"/>
    <property type="evidence" value="ECO:0007669"/>
    <property type="project" value="TreeGrafter"/>
</dbReference>
<name>A0A3Q9IT53_9BACT</name>
<evidence type="ECO:0000313" key="7">
    <source>
        <dbReference type="Proteomes" id="UP000270673"/>
    </source>
</evidence>
<keyword evidence="3" id="KW-0227">DNA damage</keyword>
<dbReference type="GO" id="GO:0032131">
    <property type="term" value="F:alkylated DNA binding"/>
    <property type="evidence" value="ECO:0007669"/>
    <property type="project" value="TreeGrafter"/>
</dbReference>
<comment type="catalytic activity">
    <reaction evidence="1">
        <text>Hydrolysis of alkylated DNA, releasing 3-methyladenine, 3-methylguanine, 7-methylguanine and 7-methyladenine.</text>
        <dbReference type="EC" id="3.2.2.21"/>
    </reaction>
</comment>
<evidence type="ECO:0000256" key="4">
    <source>
        <dbReference type="ARBA" id="ARBA00023204"/>
    </source>
</evidence>
<dbReference type="CDD" id="cd00056">
    <property type="entry name" value="ENDO3c"/>
    <property type="match status" value="1"/>
</dbReference>
<evidence type="ECO:0000256" key="3">
    <source>
        <dbReference type="ARBA" id="ARBA00022763"/>
    </source>
</evidence>
<feature type="domain" description="HhH-GPD" evidence="5">
    <location>
        <begin position="50"/>
        <end position="201"/>
    </location>
</feature>
<dbReference type="KEGG" id="buy:D8S85_19065"/>
<evidence type="ECO:0000256" key="1">
    <source>
        <dbReference type="ARBA" id="ARBA00000086"/>
    </source>
</evidence>
<dbReference type="GO" id="GO:0008725">
    <property type="term" value="F:DNA-3-methyladenine glycosylase activity"/>
    <property type="evidence" value="ECO:0007669"/>
    <property type="project" value="TreeGrafter"/>
</dbReference>
<dbReference type="GO" id="GO:0032993">
    <property type="term" value="C:protein-DNA complex"/>
    <property type="evidence" value="ECO:0007669"/>
    <property type="project" value="TreeGrafter"/>
</dbReference>
<dbReference type="Proteomes" id="UP000270673">
    <property type="component" value="Chromosome"/>
</dbReference>
<keyword evidence="7" id="KW-1185">Reference proteome</keyword>
<dbReference type="RefSeq" id="WP_127075521.1">
    <property type="nucleotide sequence ID" value="NZ_CP032819.1"/>
</dbReference>
<organism evidence="6 7">
    <name type="scientific">Butyricimonas faecalis</name>
    <dbReference type="NCBI Taxonomy" id="2093856"/>
    <lineage>
        <taxon>Bacteria</taxon>
        <taxon>Pseudomonadati</taxon>
        <taxon>Bacteroidota</taxon>
        <taxon>Bacteroidia</taxon>
        <taxon>Bacteroidales</taxon>
        <taxon>Odoribacteraceae</taxon>
        <taxon>Butyricimonas</taxon>
    </lineage>
</organism>
<dbReference type="SUPFAM" id="SSF48150">
    <property type="entry name" value="DNA-glycosylase"/>
    <property type="match status" value="1"/>
</dbReference>
<dbReference type="InterPro" id="IPR051912">
    <property type="entry name" value="Alkylbase_DNA_Glycosylase/TA"/>
</dbReference>
<accession>A0A3Q9IT53</accession>
<dbReference type="InterPro" id="IPR003265">
    <property type="entry name" value="HhH-GPD_domain"/>
</dbReference>
<evidence type="ECO:0000313" key="6">
    <source>
        <dbReference type="EMBL" id="AZS31434.1"/>
    </source>
</evidence>
<dbReference type="EMBL" id="CP032819">
    <property type="protein sequence ID" value="AZS31434.1"/>
    <property type="molecule type" value="Genomic_DNA"/>
</dbReference>
<dbReference type="Gene3D" id="1.10.1670.40">
    <property type="match status" value="1"/>
</dbReference>
<dbReference type="SMART" id="SM00478">
    <property type="entry name" value="ENDO3c"/>
    <property type="match status" value="1"/>
</dbReference>
<dbReference type="GO" id="GO:0005737">
    <property type="term" value="C:cytoplasm"/>
    <property type="evidence" value="ECO:0007669"/>
    <property type="project" value="TreeGrafter"/>
</dbReference>
<evidence type="ECO:0000256" key="2">
    <source>
        <dbReference type="ARBA" id="ARBA00012000"/>
    </source>
</evidence>
<dbReference type="EC" id="3.2.2.21" evidence="2"/>
<evidence type="ECO:0000259" key="5">
    <source>
        <dbReference type="SMART" id="SM00478"/>
    </source>
</evidence>
<gene>
    <name evidence="6" type="ORF">D8S85_19065</name>
</gene>
<sequence length="215" mass="24627">MTEQNFPLYEEAVSVLKRRDKKLAWLIERVGPLSHTDLKDDFRFFIEQVIGQMLSIQAADVMTGRLSDLCRGEMTAGAICSLSVYELKKTGISLRKAECIREIAFMVETGSLDFGKLKELSDAEIIKSLTAIKGIGNWTAKMYLYKINRPDVLPYEDATFLAAYKWLYRTRNVKPEAVKRRCRKWSPYSSVAAMYLYAAFDRKLIATESPKLKDL</sequence>
<dbReference type="PANTHER" id="PTHR43003:SF5">
    <property type="entry name" value="DNA-3-METHYLADENINE GLYCOSYLASE"/>
    <property type="match status" value="1"/>
</dbReference>
<dbReference type="AlphaFoldDB" id="A0A3Q9IT53"/>
<reference evidence="6 7" key="1">
    <citation type="submission" date="2018-10" db="EMBL/GenBank/DDBJ databases">
        <title>Butyricimonas faecalis sp. nov., isolated from human faeces and emended description of the genus Butyricimonas.</title>
        <authorList>
            <person name="Le Roy T."/>
            <person name="Van der Smissen P."/>
            <person name="Paquot A."/>
            <person name="Delzenne N."/>
            <person name="Muccioli G."/>
            <person name="Collet J.-F."/>
            <person name="Cani P.D."/>
        </authorList>
    </citation>
    <scope>NUCLEOTIDE SEQUENCE [LARGE SCALE GENOMIC DNA]</scope>
    <source>
        <strain evidence="6 7">H184</strain>
    </source>
</reference>
<dbReference type="InterPro" id="IPR011257">
    <property type="entry name" value="DNA_glycosylase"/>
</dbReference>
<dbReference type="OrthoDB" id="9785929at2"/>